<dbReference type="GO" id="GO:0000049">
    <property type="term" value="F:tRNA binding"/>
    <property type="evidence" value="ECO:0007669"/>
    <property type="project" value="UniProtKB-KW"/>
</dbReference>
<dbReference type="GO" id="GO:0004825">
    <property type="term" value="F:methionine-tRNA ligase activity"/>
    <property type="evidence" value="ECO:0007669"/>
    <property type="project" value="InterPro"/>
</dbReference>
<keyword evidence="4" id="KW-0436">Ligase</keyword>
<gene>
    <name evidence="4" type="ORF">NZNM25_02800</name>
</gene>
<dbReference type="PANTHER" id="PTHR11586">
    <property type="entry name" value="TRNA-AMINOACYLATION COFACTOR ARC1 FAMILY MEMBER"/>
    <property type="match status" value="1"/>
</dbReference>
<dbReference type="AlphaFoldDB" id="A0A2S2KPC9"/>
<evidence type="ECO:0000313" key="5">
    <source>
        <dbReference type="Proteomes" id="UP000245829"/>
    </source>
</evidence>
<dbReference type="SUPFAM" id="SSF50249">
    <property type="entry name" value="Nucleic acid-binding proteins"/>
    <property type="match status" value="1"/>
</dbReference>
<evidence type="ECO:0000256" key="2">
    <source>
        <dbReference type="ARBA" id="ARBA00022884"/>
    </source>
</evidence>
<proteinExistence type="predicted"/>
<dbReference type="InterPro" id="IPR012340">
    <property type="entry name" value="NA-bd_OB-fold"/>
</dbReference>
<dbReference type="GO" id="GO:0006431">
    <property type="term" value="P:methionyl-tRNA aminoacylation"/>
    <property type="evidence" value="ECO:0007669"/>
    <property type="project" value="InterPro"/>
</dbReference>
<organism evidence="4 5">
    <name type="scientific">Nitrosopumilus zosterae</name>
    <dbReference type="NCBI Taxonomy" id="718286"/>
    <lineage>
        <taxon>Archaea</taxon>
        <taxon>Nitrososphaerota</taxon>
        <taxon>Nitrososphaeria</taxon>
        <taxon>Nitrosopumilales</taxon>
        <taxon>Nitrosopumilaceae</taxon>
        <taxon>Nitrosopumilus</taxon>
    </lineage>
</organism>
<keyword evidence="5" id="KW-1185">Reference proteome</keyword>
<dbReference type="PROSITE" id="PS50886">
    <property type="entry name" value="TRBD"/>
    <property type="match status" value="1"/>
</dbReference>
<keyword evidence="1" id="KW-0820">tRNA-binding</keyword>
<feature type="domain" description="TRNA-binding" evidence="3">
    <location>
        <begin position="11"/>
        <end position="112"/>
    </location>
</feature>
<reference evidence="4 5" key="1">
    <citation type="submission" date="2018-05" db="EMBL/GenBank/DDBJ databases">
        <title>genome sequencing of Nitrosopumilus sp. NM25.</title>
        <authorList>
            <person name="Mori K."/>
            <person name="Nakagawa T."/>
        </authorList>
    </citation>
    <scope>NUCLEOTIDE SEQUENCE [LARGE SCALE GENOMIC DNA]</scope>
    <source>
        <strain evidence="4 5">NM25</strain>
    </source>
</reference>
<dbReference type="Proteomes" id="UP000245829">
    <property type="component" value="Unassembled WGS sequence"/>
</dbReference>
<evidence type="ECO:0000313" key="4">
    <source>
        <dbReference type="EMBL" id="GBH33489.1"/>
    </source>
</evidence>
<dbReference type="CDD" id="cd02800">
    <property type="entry name" value="tRNA_bind_EcMetRS_like"/>
    <property type="match status" value="1"/>
</dbReference>
<dbReference type="Gene3D" id="2.40.50.140">
    <property type="entry name" value="Nucleic acid-binding proteins"/>
    <property type="match status" value="1"/>
</dbReference>
<keyword evidence="2" id="KW-0694">RNA-binding</keyword>
<dbReference type="Pfam" id="PF01588">
    <property type="entry name" value="tRNA_bind"/>
    <property type="match status" value="1"/>
</dbReference>
<dbReference type="EMBL" id="BGKI01000001">
    <property type="protein sequence ID" value="GBH33489.1"/>
    <property type="molecule type" value="Genomic_DNA"/>
</dbReference>
<dbReference type="InterPro" id="IPR051270">
    <property type="entry name" value="Tyrosine-tRNA_ligase_regulator"/>
</dbReference>
<dbReference type="PANTHER" id="PTHR11586:SF37">
    <property type="entry name" value="TRNA-BINDING DOMAIN-CONTAINING PROTEIN"/>
    <property type="match status" value="1"/>
</dbReference>
<accession>A0A2S2KPC9</accession>
<sequence>MSDMSNVSYDDFAKLDIRVAKILATEPIEGKSKIIKGLIDLGNDDKRDVIIGGAQYYQPEDLVGKTVIVIANLEPKKMAGVESNAMLLAADVDDKPFWLTVNEDVPLGSSIK</sequence>
<evidence type="ECO:0000259" key="3">
    <source>
        <dbReference type="PROSITE" id="PS50886"/>
    </source>
</evidence>
<protein>
    <submittedName>
        <fullName evidence="4">Methionine--tRNA ligase</fullName>
    </submittedName>
</protein>
<dbReference type="GO" id="GO:0005524">
    <property type="term" value="F:ATP binding"/>
    <property type="evidence" value="ECO:0007669"/>
    <property type="project" value="InterPro"/>
</dbReference>
<dbReference type="InterPro" id="IPR002547">
    <property type="entry name" value="tRNA-bd_dom"/>
</dbReference>
<comment type="caution">
    <text evidence="4">The sequence shown here is derived from an EMBL/GenBank/DDBJ whole genome shotgun (WGS) entry which is preliminary data.</text>
</comment>
<name>A0A2S2KPC9_9ARCH</name>
<evidence type="ECO:0000256" key="1">
    <source>
        <dbReference type="ARBA" id="ARBA00022555"/>
    </source>
</evidence>
<dbReference type="InterPro" id="IPR004495">
    <property type="entry name" value="Met-tRNA-synth_bsu_C"/>
</dbReference>